<feature type="region of interest" description="Disordered" evidence="1">
    <location>
        <begin position="447"/>
        <end position="474"/>
    </location>
</feature>
<proteinExistence type="predicted"/>
<gene>
    <name evidence="2" type="ORF">HaLaN_19524</name>
</gene>
<feature type="region of interest" description="Disordered" evidence="1">
    <location>
        <begin position="509"/>
        <end position="539"/>
    </location>
</feature>
<dbReference type="EMBL" id="BLLF01001972">
    <property type="protein sequence ID" value="GFH22111.1"/>
    <property type="molecule type" value="Genomic_DNA"/>
</dbReference>
<feature type="region of interest" description="Disordered" evidence="1">
    <location>
        <begin position="404"/>
        <end position="435"/>
    </location>
</feature>
<name>A0A699ZIK1_HAELA</name>
<reference evidence="2 3" key="1">
    <citation type="submission" date="2020-02" db="EMBL/GenBank/DDBJ databases">
        <title>Draft genome sequence of Haematococcus lacustris strain NIES-144.</title>
        <authorList>
            <person name="Morimoto D."/>
            <person name="Nakagawa S."/>
            <person name="Yoshida T."/>
            <person name="Sawayama S."/>
        </authorList>
    </citation>
    <scope>NUCLEOTIDE SEQUENCE [LARGE SCALE GENOMIC DNA]</scope>
    <source>
        <strain evidence="2 3">NIES-144</strain>
    </source>
</reference>
<protein>
    <submittedName>
        <fullName evidence="2">Uncharacterized protein</fullName>
    </submittedName>
</protein>
<evidence type="ECO:0000256" key="1">
    <source>
        <dbReference type="SAM" id="MobiDB-lite"/>
    </source>
</evidence>
<comment type="caution">
    <text evidence="2">The sequence shown here is derived from an EMBL/GenBank/DDBJ whole genome shotgun (WGS) entry which is preliminary data.</text>
</comment>
<organism evidence="2 3">
    <name type="scientific">Haematococcus lacustris</name>
    <name type="common">Green alga</name>
    <name type="synonym">Haematococcus pluvialis</name>
    <dbReference type="NCBI Taxonomy" id="44745"/>
    <lineage>
        <taxon>Eukaryota</taxon>
        <taxon>Viridiplantae</taxon>
        <taxon>Chlorophyta</taxon>
        <taxon>core chlorophytes</taxon>
        <taxon>Chlorophyceae</taxon>
        <taxon>CS clade</taxon>
        <taxon>Chlamydomonadales</taxon>
        <taxon>Haematococcaceae</taxon>
        <taxon>Haematococcus</taxon>
    </lineage>
</organism>
<dbReference type="AlphaFoldDB" id="A0A699ZIK1"/>
<keyword evidence="3" id="KW-1185">Reference proteome</keyword>
<evidence type="ECO:0000313" key="2">
    <source>
        <dbReference type="EMBL" id="GFH22111.1"/>
    </source>
</evidence>
<sequence>MPAPLLAPCGREVEQQTTVCLARLVHHKCPVRRSGRAADHGPVVWLWKDEQADSLAAQAARQHTLTSPTPLPLQVQQLNANLGINGPDDGLAYNTRYAHMVGAMAWTDAVGAVKELMSSAPPHKICSSGLAVMSAHCHLREGYVPRLSAGQYATLDTALPGAPRQPSSSLLRLAQLSPFSSSATSGPSSAPYTFHTSQPAPQLLDTSLGIALPTTSLSTSSSSMATNSYGHAIPSGGAGGSLHPALPRTAPLHSHSSLPQCTSLDGLVGSSHTLGSVTHTESPLPGSTGLLLGNQPLPQGGQSLQAMQNAAAAAGLAGLISQTLAQAQGSGKRSGASRRRKAKMYQALSAMVQAAGLMPISTSADAYAPNVRPHPHAGLTLNSLRPASGSPVLNTGAAAASSAGHLPGIHFMPHSAPLQPSTPLQPARPSRASHADAQGWLLHGAAAAGRQPEGPGSAGALPLGSGPQPHPRVVMRPLGQVAGLAHNDPGLHPSSLYSRQVGSEQLRTTLPSANAPGPSAPVPQMHPPSSTAEEAEQQLRVRGDRLCDWPCSPDPPYIQ</sequence>
<dbReference type="Proteomes" id="UP000485058">
    <property type="component" value="Unassembled WGS sequence"/>
</dbReference>
<evidence type="ECO:0000313" key="3">
    <source>
        <dbReference type="Proteomes" id="UP000485058"/>
    </source>
</evidence>
<accession>A0A699ZIK1</accession>